<organism evidence="1">
    <name type="scientific">Rhizophagus irregularis (strain DAOM 181602 / DAOM 197198 / MUCL 43194)</name>
    <name type="common">Arbuscular mycorrhizal fungus</name>
    <name type="synonym">Glomus intraradices</name>
    <dbReference type="NCBI Taxonomy" id="747089"/>
    <lineage>
        <taxon>Eukaryota</taxon>
        <taxon>Fungi</taxon>
        <taxon>Fungi incertae sedis</taxon>
        <taxon>Mucoromycota</taxon>
        <taxon>Glomeromycotina</taxon>
        <taxon>Glomeromycetes</taxon>
        <taxon>Glomerales</taxon>
        <taxon>Glomeraceae</taxon>
        <taxon>Rhizophagus</taxon>
    </lineage>
</organism>
<dbReference type="EMBL" id="KI296027">
    <property type="protein sequence ID" value="ESA02020.1"/>
    <property type="molecule type" value="Genomic_DNA"/>
</dbReference>
<sequence>MIKETEVNNKQEFNIIFGIKSSILVYYYTAIMLVLPPVLYRLRKGKVVLEI</sequence>
<dbReference type="HOGENOM" id="CLU_3107608_0_0_1"/>
<gene>
    <name evidence="1" type="ORF">GLOINDRAFT_6920</name>
</gene>
<evidence type="ECO:0000313" key="1">
    <source>
        <dbReference type="EMBL" id="ESA02020.1"/>
    </source>
</evidence>
<protein>
    <submittedName>
        <fullName evidence="1">Uncharacterized protein</fullName>
    </submittedName>
</protein>
<accession>U9T1K7</accession>
<reference evidence="1" key="1">
    <citation type="submission" date="2013-07" db="EMBL/GenBank/DDBJ databases">
        <title>The genome of an arbuscular mycorrhizal fungus provides insights into the evolution of the oldest plant symbiosis.</title>
        <authorList>
            <consortium name="DOE Joint Genome Institute"/>
            <person name="Tisserant E."/>
            <person name="Malbreil M."/>
            <person name="Kuo A."/>
            <person name="Kohler A."/>
            <person name="Symeonidi A."/>
            <person name="Balestrini R."/>
            <person name="Charron P."/>
            <person name="Duensing N."/>
            <person name="Frei-dit-Frey N."/>
            <person name="Gianinazzi-Pearson V."/>
            <person name="Gilbert B."/>
            <person name="Handa Y."/>
            <person name="Hijri M."/>
            <person name="Kaul R."/>
            <person name="Kawaguchi M."/>
            <person name="Krajinski F."/>
            <person name="Lammers P."/>
            <person name="Lapierre D."/>
            <person name="Masclaux F.G."/>
            <person name="Murat C."/>
            <person name="Morin E."/>
            <person name="Ndikumana S."/>
            <person name="Pagni M."/>
            <person name="Petitpierre D."/>
            <person name="Requena N."/>
            <person name="Rosikiewicz P."/>
            <person name="Riley R."/>
            <person name="Saito K."/>
            <person name="San Clemente H."/>
            <person name="Shapiro H."/>
            <person name="van Tuinen D."/>
            <person name="Becard G."/>
            <person name="Bonfante P."/>
            <person name="Paszkowski U."/>
            <person name="Shachar-Hill Y."/>
            <person name="Young J.P."/>
            <person name="Sanders I.R."/>
            <person name="Henrissat B."/>
            <person name="Rensing S.A."/>
            <person name="Grigoriev I.V."/>
            <person name="Corradi N."/>
            <person name="Roux C."/>
            <person name="Martin F."/>
        </authorList>
    </citation>
    <scope>NUCLEOTIDE SEQUENCE</scope>
    <source>
        <strain evidence="1">DAOM 197198</strain>
    </source>
</reference>
<name>U9T1K7_RHIID</name>
<dbReference type="AlphaFoldDB" id="U9T1K7"/>
<proteinExistence type="predicted"/>